<dbReference type="Pfam" id="PF00400">
    <property type="entry name" value="WD40"/>
    <property type="match status" value="2"/>
</dbReference>
<dbReference type="SUPFAM" id="SSF50978">
    <property type="entry name" value="WD40 repeat-like"/>
    <property type="match status" value="1"/>
</dbReference>
<evidence type="ECO:0000256" key="5">
    <source>
        <dbReference type="ARBA" id="ARBA00022737"/>
    </source>
</evidence>
<feature type="compositionally biased region" description="Low complexity" evidence="11">
    <location>
        <begin position="1"/>
        <end position="103"/>
    </location>
</feature>
<evidence type="ECO:0000256" key="1">
    <source>
        <dbReference type="ARBA" id="ARBA00004567"/>
    </source>
</evidence>
<evidence type="ECO:0000256" key="10">
    <source>
        <dbReference type="ARBA" id="ARBA00023242"/>
    </source>
</evidence>
<dbReference type="Proteomes" id="UP000019335">
    <property type="component" value="Chromosome 18"/>
</dbReference>
<evidence type="ECO:0000256" key="8">
    <source>
        <dbReference type="ARBA" id="ARBA00023010"/>
    </source>
</evidence>
<dbReference type="PANTHER" id="PTHR11024">
    <property type="entry name" value="NUCLEAR PORE COMPLEX PROTEIN SEC13 / SEH1 FAMILY MEMBER"/>
    <property type="match status" value="1"/>
</dbReference>
<proteinExistence type="inferred from homology"/>
<keyword evidence="10" id="KW-0539">Nucleus</keyword>
<organism evidence="12 13">
    <name type="scientific">Nannochloropsis gaditana</name>
    <dbReference type="NCBI Taxonomy" id="72520"/>
    <lineage>
        <taxon>Eukaryota</taxon>
        <taxon>Sar</taxon>
        <taxon>Stramenopiles</taxon>
        <taxon>Ochrophyta</taxon>
        <taxon>Eustigmatophyceae</taxon>
        <taxon>Eustigmatales</taxon>
        <taxon>Monodopsidaceae</taxon>
        <taxon>Nannochloropsis</taxon>
    </lineage>
</organism>
<reference evidence="12 13" key="1">
    <citation type="journal article" date="2014" name="Mol. Plant">
        <title>Chromosome Scale Genome Assembly and Transcriptome Profiling of Nannochloropsis gaditana in Nitrogen Depletion.</title>
        <authorList>
            <person name="Corteggiani Carpinelli E."/>
            <person name="Telatin A."/>
            <person name="Vitulo N."/>
            <person name="Forcato C."/>
            <person name="D'Angelo M."/>
            <person name="Schiavon R."/>
            <person name="Vezzi A."/>
            <person name="Giacometti G.M."/>
            <person name="Morosinotto T."/>
            <person name="Valle G."/>
        </authorList>
    </citation>
    <scope>NUCLEOTIDE SEQUENCE [LARGE SCALE GENOMIC DNA]</scope>
    <source>
        <strain evidence="12 13">B-31</strain>
    </source>
</reference>
<keyword evidence="9" id="KW-0906">Nuclear pore complex</keyword>
<evidence type="ECO:0000313" key="13">
    <source>
        <dbReference type="Proteomes" id="UP000019335"/>
    </source>
</evidence>
<feature type="region of interest" description="Disordered" evidence="11">
    <location>
        <begin position="1"/>
        <end position="128"/>
    </location>
</feature>
<keyword evidence="8" id="KW-0811">Translocation</keyword>
<dbReference type="SMART" id="SM00320">
    <property type="entry name" value="WD40"/>
    <property type="match status" value="2"/>
</dbReference>
<sequence>MNPYGQHQQQQMFYGQPPQQQQQQQPYGAGGYAHPQQQQYPPQAPSQAYGGYMQQPQQPTGYPPQQAYPPQAQPQQFSPAQIPAQPSYQPQPVPQVQEPQYSQIPPAAGSSALPTQVTAGPGGDMSMETQHEDMIHDAQLDYYGKKLATCSSDRTIKIFEVTGGQTPSSSPPYTIQAHSGPVWQVAWAHPRWGCLVASASYDGTVLIHRENKEQGVWDTGVVHQGLENQSVNSIAFVRLPPSLSPFLPPSLPPSFLPSL</sequence>
<dbReference type="Gene3D" id="2.130.10.10">
    <property type="entry name" value="YVTN repeat-like/Quinoprotein amine dehydrogenase"/>
    <property type="match status" value="1"/>
</dbReference>
<evidence type="ECO:0000256" key="2">
    <source>
        <dbReference type="ARBA" id="ARBA00010102"/>
    </source>
</evidence>
<gene>
    <name evidence="12" type="ORF">Naga_101320g1</name>
</gene>
<dbReference type="GO" id="GO:0031080">
    <property type="term" value="C:nuclear pore outer ring"/>
    <property type="evidence" value="ECO:0007669"/>
    <property type="project" value="TreeGrafter"/>
</dbReference>
<dbReference type="GO" id="GO:0090114">
    <property type="term" value="P:COPII-coated vesicle budding"/>
    <property type="evidence" value="ECO:0007669"/>
    <property type="project" value="TreeGrafter"/>
</dbReference>
<dbReference type="InterPro" id="IPR015943">
    <property type="entry name" value="WD40/YVTN_repeat-like_dom_sf"/>
</dbReference>
<dbReference type="InterPro" id="IPR036322">
    <property type="entry name" value="WD40_repeat_dom_sf"/>
</dbReference>
<keyword evidence="5" id="KW-0677">Repeat</keyword>
<dbReference type="GO" id="GO:0030127">
    <property type="term" value="C:COPII vesicle coat"/>
    <property type="evidence" value="ECO:0007669"/>
    <property type="project" value="TreeGrafter"/>
</dbReference>
<evidence type="ECO:0000256" key="4">
    <source>
        <dbReference type="ARBA" id="ARBA00022574"/>
    </source>
</evidence>
<keyword evidence="4" id="KW-0853">WD repeat</keyword>
<feature type="non-terminal residue" evidence="12">
    <location>
        <position position="259"/>
    </location>
</feature>
<protein>
    <submittedName>
        <fullName evidence="12">Protein transport protein sec13</fullName>
    </submittedName>
</protein>
<dbReference type="EMBL" id="AZIL01001885">
    <property type="protein sequence ID" value="EWM23056.1"/>
    <property type="molecule type" value="Genomic_DNA"/>
</dbReference>
<keyword evidence="7" id="KW-0653">Protein transport</keyword>
<dbReference type="InterPro" id="IPR037363">
    <property type="entry name" value="Sec13/Seh1_fam"/>
</dbReference>
<dbReference type="GO" id="GO:0051028">
    <property type="term" value="P:mRNA transport"/>
    <property type="evidence" value="ECO:0007669"/>
    <property type="project" value="UniProtKB-KW"/>
</dbReference>
<accession>W7TRD6</accession>
<dbReference type="PANTHER" id="PTHR11024:SF2">
    <property type="entry name" value="PROTEIN SEC13 HOMOLOG"/>
    <property type="match status" value="1"/>
</dbReference>
<keyword evidence="3" id="KW-0813">Transport</keyword>
<dbReference type="InterPro" id="IPR001680">
    <property type="entry name" value="WD40_rpt"/>
</dbReference>
<evidence type="ECO:0000256" key="6">
    <source>
        <dbReference type="ARBA" id="ARBA00022816"/>
    </source>
</evidence>
<evidence type="ECO:0000313" key="12">
    <source>
        <dbReference type="EMBL" id="EWM23056.1"/>
    </source>
</evidence>
<evidence type="ECO:0000256" key="9">
    <source>
        <dbReference type="ARBA" id="ARBA00023132"/>
    </source>
</evidence>
<dbReference type="GO" id="GO:0005198">
    <property type="term" value="F:structural molecule activity"/>
    <property type="evidence" value="ECO:0007669"/>
    <property type="project" value="InterPro"/>
</dbReference>
<comment type="caution">
    <text evidence="12">The sequence shown here is derived from an EMBL/GenBank/DDBJ whole genome shotgun (WGS) entry which is preliminary data.</text>
</comment>
<keyword evidence="13" id="KW-1185">Reference proteome</keyword>
<name>W7TRD6_9STRA</name>
<dbReference type="AlphaFoldDB" id="W7TRD6"/>
<comment type="similarity">
    <text evidence="2">Belongs to the WD repeat SEC13 family.</text>
</comment>
<dbReference type="OrthoDB" id="364224at2759"/>
<evidence type="ECO:0000256" key="11">
    <source>
        <dbReference type="SAM" id="MobiDB-lite"/>
    </source>
</evidence>
<comment type="subcellular location">
    <subcellularLocation>
        <location evidence="1">Nucleus</location>
        <location evidence="1">Nuclear pore complex</location>
    </subcellularLocation>
</comment>
<dbReference type="GO" id="GO:0006606">
    <property type="term" value="P:protein import into nucleus"/>
    <property type="evidence" value="ECO:0007669"/>
    <property type="project" value="TreeGrafter"/>
</dbReference>
<keyword evidence="6" id="KW-0509">mRNA transport</keyword>
<evidence type="ECO:0000256" key="7">
    <source>
        <dbReference type="ARBA" id="ARBA00022927"/>
    </source>
</evidence>
<evidence type="ECO:0000256" key="3">
    <source>
        <dbReference type="ARBA" id="ARBA00022448"/>
    </source>
</evidence>